<proteinExistence type="predicted"/>
<feature type="transmembrane region" description="Helical" evidence="1">
    <location>
        <begin position="185"/>
        <end position="209"/>
    </location>
</feature>
<reference evidence="3" key="1">
    <citation type="journal article" date="2019" name="Int. J. Syst. Evol. Microbiol.">
        <title>The Global Catalogue of Microorganisms (GCM) 10K type strain sequencing project: providing services to taxonomists for standard genome sequencing and annotation.</title>
        <authorList>
            <consortium name="The Broad Institute Genomics Platform"/>
            <consortium name="The Broad Institute Genome Sequencing Center for Infectious Disease"/>
            <person name="Wu L."/>
            <person name="Ma J."/>
        </authorList>
    </citation>
    <scope>NUCLEOTIDE SEQUENCE [LARGE SCALE GENOMIC DNA]</scope>
    <source>
        <strain evidence="3">KCTC 52168</strain>
    </source>
</reference>
<dbReference type="InterPro" id="IPR010295">
    <property type="entry name" value="DUF898"/>
</dbReference>
<protein>
    <submittedName>
        <fullName evidence="2">DUF898 family protein</fullName>
    </submittedName>
</protein>
<feature type="transmembrane region" description="Helical" evidence="1">
    <location>
        <begin position="120"/>
        <end position="138"/>
    </location>
</feature>
<keyword evidence="3" id="KW-1185">Reference proteome</keyword>
<feature type="transmembrane region" description="Helical" evidence="1">
    <location>
        <begin position="221"/>
        <end position="239"/>
    </location>
</feature>
<accession>A0ABV7HCI0</accession>
<feature type="transmembrane region" description="Helical" evidence="1">
    <location>
        <begin position="317"/>
        <end position="338"/>
    </location>
</feature>
<evidence type="ECO:0000313" key="2">
    <source>
        <dbReference type="EMBL" id="MFC3149067.1"/>
    </source>
</evidence>
<gene>
    <name evidence="2" type="ORF">ACFOEN_15685</name>
</gene>
<evidence type="ECO:0000313" key="3">
    <source>
        <dbReference type="Proteomes" id="UP001595556"/>
    </source>
</evidence>
<keyword evidence="1" id="KW-1133">Transmembrane helix</keyword>
<keyword evidence="1" id="KW-0812">Transmembrane</keyword>
<name>A0ABV7HCI0_9BURK</name>
<dbReference type="EMBL" id="JBHRTI010000010">
    <property type="protein sequence ID" value="MFC3149067.1"/>
    <property type="molecule type" value="Genomic_DNA"/>
</dbReference>
<dbReference type="Pfam" id="PF05987">
    <property type="entry name" value="DUF898"/>
    <property type="match status" value="1"/>
</dbReference>
<organism evidence="2 3">
    <name type="scientific">Piscinibacterium candidicorallinum</name>
    <dbReference type="NCBI Taxonomy" id="1793872"/>
    <lineage>
        <taxon>Bacteria</taxon>
        <taxon>Pseudomonadati</taxon>
        <taxon>Pseudomonadota</taxon>
        <taxon>Betaproteobacteria</taxon>
        <taxon>Burkholderiales</taxon>
        <taxon>Piscinibacterium</taxon>
    </lineage>
</organism>
<sequence length="434" mass="46495">MRQFLIDAKRISDQLDAQDAERERRAAETAAERHFADTQPILTGNQFARPFSEGAAKPVVQPLGLAPAAPILRAASLLTLGATAAMANAERRRRLAAAFQFEGQALAHALPLPARIKGRALALLLLLASQLGVGLAAFGSGGAVFSLGLLLIGAGGVGAVWLMLRALHSNAAATRLGVQHFHHAGAFAAALRAHGSVLAGVILLCWTQVLWLGAVPSWKPMWIPTAIALAIWVGTLPIGHASMHHFRWSGLALGRTGFSVEPGTREYYQVWAFALPALLIATLLGWQIASAIAPDLSPTGGLRGFSAQMDFALGKPLWFALWSTAALVALWPLAWWLYRSLVAPLLETLSLQALLGTMVIGTHPVHLRTSRAELLREAAVCGAITLFSLGLLADWARTRMSQFVLKRIELEVIDGFSWDEPDAAQHVHLAGVGW</sequence>
<feature type="transmembrane region" description="Helical" evidence="1">
    <location>
        <begin position="270"/>
        <end position="289"/>
    </location>
</feature>
<keyword evidence="1" id="KW-0472">Membrane</keyword>
<evidence type="ECO:0000256" key="1">
    <source>
        <dbReference type="SAM" id="Phobius"/>
    </source>
</evidence>
<comment type="caution">
    <text evidence="2">The sequence shown here is derived from an EMBL/GenBank/DDBJ whole genome shotgun (WGS) entry which is preliminary data.</text>
</comment>
<feature type="transmembrane region" description="Helical" evidence="1">
    <location>
        <begin position="144"/>
        <end position="164"/>
    </location>
</feature>
<dbReference type="Proteomes" id="UP001595556">
    <property type="component" value="Unassembled WGS sequence"/>
</dbReference>
<dbReference type="RefSeq" id="WP_377305540.1">
    <property type="nucleotide sequence ID" value="NZ_CP180191.1"/>
</dbReference>